<reference evidence="2" key="2">
    <citation type="submission" date="2020-09" db="EMBL/GenBank/DDBJ databases">
        <authorList>
            <person name="Sun Q."/>
            <person name="Ohkuma M."/>
        </authorList>
    </citation>
    <scope>NUCLEOTIDE SEQUENCE</scope>
    <source>
        <strain evidence="2">JCM 17251</strain>
    </source>
</reference>
<reference evidence="2" key="1">
    <citation type="journal article" date="2014" name="Int. J. Syst. Evol. Microbiol.">
        <title>Complete genome sequence of Corynebacterium casei LMG S-19264T (=DSM 44701T), isolated from a smear-ripened cheese.</title>
        <authorList>
            <consortium name="US DOE Joint Genome Institute (JGI-PGF)"/>
            <person name="Walter F."/>
            <person name="Albersmeier A."/>
            <person name="Kalinowski J."/>
            <person name="Ruckert C."/>
        </authorList>
    </citation>
    <scope>NUCLEOTIDE SEQUENCE</scope>
    <source>
        <strain evidence="2">JCM 17251</strain>
    </source>
</reference>
<evidence type="ECO:0000313" key="2">
    <source>
        <dbReference type="EMBL" id="GGN65857.1"/>
    </source>
</evidence>
<gene>
    <name evidence="2" type="ORF">GCM10007971_35160</name>
</gene>
<accession>A0A917Y333</accession>
<evidence type="ECO:0000256" key="1">
    <source>
        <dbReference type="SAM" id="MobiDB-lite"/>
    </source>
</evidence>
<evidence type="ECO:0000313" key="3">
    <source>
        <dbReference type="Proteomes" id="UP000624041"/>
    </source>
</evidence>
<keyword evidence="3" id="KW-1185">Reference proteome</keyword>
<sequence>MQRYFITQQMKQKKAAMHLKKKENRTSKSSHASRKTKTFATPAKVFFLNRDKGSEHLSRFEVGQGVGGFVPV</sequence>
<name>A0A917Y333_9BACI</name>
<feature type="region of interest" description="Disordered" evidence="1">
    <location>
        <begin position="1"/>
        <end position="35"/>
    </location>
</feature>
<comment type="caution">
    <text evidence="2">The sequence shown here is derived from an EMBL/GenBank/DDBJ whole genome shotgun (WGS) entry which is preliminary data.</text>
</comment>
<dbReference type="EMBL" id="BMOS01000040">
    <property type="protein sequence ID" value="GGN65857.1"/>
    <property type="molecule type" value="Genomic_DNA"/>
</dbReference>
<dbReference type="Proteomes" id="UP000624041">
    <property type="component" value="Unassembled WGS sequence"/>
</dbReference>
<feature type="compositionally biased region" description="Basic residues" evidence="1">
    <location>
        <begin position="11"/>
        <end position="23"/>
    </location>
</feature>
<protein>
    <submittedName>
        <fullName evidence="2">Uncharacterized protein</fullName>
    </submittedName>
</protein>
<organism evidence="2 3">
    <name type="scientific">Oceanobacillus indicireducens</name>
    <dbReference type="NCBI Taxonomy" id="1004261"/>
    <lineage>
        <taxon>Bacteria</taxon>
        <taxon>Bacillati</taxon>
        <taxon>Bacillota</taxon>
        <taxon>Bacilli</taxon>
        <taxon>Bacillales</taxon>
        <taxon>Bacillaceae</taxon>
        <taxon>Oceanobacillus</taxon>
    </lineage>
</organism>
<proteinExistence type="predicted"/>
<dbReference type="AlphaFoldDB" id="A0A917Y333"/>